<reference evidence="8" key="1">
    <citation type="submission" date="2023-05" db="EMBL/GenBank/DDBJ databases">
        <title>High-quality long-read genome of Scophthalmus maximus.</title>
        <authorList>
            <person name="Lien S."/>
            <person name="Martinez P."/>
        </authorList>
    </citation>
    <scope>NUCLEOTIDE SEQUENCE [LARGE SCALE GENOMIC DNA]</scope>
</reference>
<evidence type="ECO:0000256" key="3">
    <source>
        <dbReference type="ARBA" id="ARBA00022427"/>
    </source>
</evidence>
<reference evidence="8" key="2">
    <citation type="submission" date="2025-08" db="UniProtKB">
        <authorList>
            <consortium name="Ensembl"/>
        </authorList>
    </citation>
    <scope>IDENTIFICATION</scope>
</reference>
<evidence type="ECO:0000259" key="7">
    <source>
        <dbReference type="PROSITE" id="PS50835"/>
    </source>
</evidence>
<dbReference type="Ensembl" id="ENSSMAT00000071079.1">
    <property type="protein sequence ID" value="ENSSMAP00000068277.1"/>
    <property type="gene ID" value="ENSSMAG00000015631.2"/>
</dbReference>
<evidence type="ECO:0000313" key="8">
    <source>
        <dbReference type="Ensembl" id="ENSSMAP00000068277.1"/>
    </source>
</evidence>
<dbReference type="GO" id="GO:0005923">
    <property type="term" value="C:bicellular tight junction"/>
    <property type="evidence" value="ECO:0007669"/>
    <property type="project" value="UniProtKB-SubCell"/>
</dbReference>
<evidence type="ECO:0000256" key="6">
    <source>
        <dbReference type="SAM" id="Phobius"/>
    </source>
</evidence>
<dbReference type="InterPro" id="IPR052307">
    <property type="entry name" value="EJ_Adhesion_Regulator"/>
</dbReference>
<dbReference type="InterPro" id="IPR007110">
    <property type="entry name" value="Ig-like_dom"/>
</dbReference>
<dbReference type="Pfam" id="PF13927">
    <property type="entry name" value="Ig_3"/>
    <property type="match status" value="1"/>
</dbReference>
<dbReference type="Proteomes" id="UP000694558">
    <property type="component" value="Chromosome 16"/>
</dbReference>
<evidence type="ECO:0000256" key="1">
    <source>
        <dbReference type="ARBA" id="ARBA00004435"/>
    </source>
</evidence>
<dbReference type="PANTHER" id="PTHR44468">
    <property type="entry name" value="COXSACKIEVIRUS AND ADENOVIRUS RECEPTOR-RELATED"/>
    <property type="match status" value="1"/>
</dbReference>
<dbReference type="Gene3D" id="2.60.40.10">
    <property type="entry name" value="Immunoglobulins"/>
    <property type="match status" value="2"/>
</dbReference>
<dbReference type="Pfam" id="PF07686">
    <property type="entry name" value="V-set"/>
    <property type="match status" value="1"/>
</dbReference>
<dbReference type="GeneTree" id="ENSGT00940000165076"/>
<keyword evidence="3" id="KW-0796">Tight junction</keyword>
<keyword evidence="6" id="KW-0472">Membrane</keyword>
<dbReference type="PANTHER" id="PTHR44468:SF1">
    <property type="entry name" value="V-SET AND IMMUNOGLOBULIN DOMAIN CONTAINING 8A ISOFORM 1"/>
    <property type="match status" value="1"/>
</dbReference>
<keyword evidence="6" id="KW-1133">Transmembrane helix</keyword>
<feature type="domain" description="Ig-like" evidence="7">
    <location>
        <begin position="171"/>
        <end position="258"/>
    </location>
</feature>
<protein>
    <recommendedName>
        <fullName evidence="7">Ig-like domain-containing protein</fullName>
    </recommendedName>
</protein>
<sequence length="333" mass="36145">RWPLVKSLTRRHRQTLCVPRQASLQPTSQLSVCCGGLSVSVWFKCARGMQVTSTGPQTIQRAEGESVTLGCSYAPSPVDAGELDIEWSVVSPDTTRKDRMLMSYTGGTQYVHADRALAKGLRFAAADPSRGDASLTIAALSPAHGATYQCKVKKNPGVDARKLSLVVMVKPSVPECWVEGGELVGEAAALHCRSARGSTPLTYSWRRETAGAVLPAAATQNSVTGELKISNHSQSLAGVYLCEVNNAVGAQRCRINLKAIKPPNRAAVIVGTAVGSLLLIVILLVFIGLLYWKMSSRFRHEKEFSNEIRYSFIQFLKVMESDVTKEHSKARPC</sequence>
<dbReference type="InterPro" id="IPR013783">
    <property type="entry name" value="Ig-like_fold"/>
</dbReference>
<dbReference type="SMART" id="SM00409">
    <property type="entry name" value="IG"/>
    <property type="match status" value="2"/>
</dbReference>
<evidence type="ECO:0000256" key="5">
    <source>
        <dbReference type="ARBA" id="ARBA00023768"/>
    </source>
</evidence>
<dbReference type="InterPro" id="IPR013106">
    <property type="entry name" value="Ig_V-set"/>
</dbReference>
<keyword evidence="6" id="KW-0812">Transmembrane</keyword>
<dbReference type="InterPro" id="IPR036179">
    <property type="entry name" value="Ig-like_dom_sf"/>
</dbReference>
<organism evidence="8 9">
    <name type="scientific">Scophthalmus maximus</name>
    <name type="common">Turbot</name>
    <name type="synonym">Psetta maxima</name>
    <dbReference type="NCBI Taxonomy" id="52904"/>
    <lineage>
        <taxon>Eukaryota</taxon>
        <taxon>Metazoa</taxon>
        <taxon>Chordata</taxon>
        <taxon>Craniata</taxon>
        <taxon>Vertebrata</taxon>
        <taxon>Euteleostomi</taxon>
        <taxon>Actinopterygii</taxon>
        <taxon>Neopterygii</taxon>
        <taxon>Teleostei</taxon>
        <taxon>Neoteleostei</taxon>
        <taxon>Acanthomorphata</taxon>
        <taxon>Carangaria</taxon>
        <taxon>Pleuronectiformes</taxon>
        <taxon>Pleuronectoidei</taxon>
        <taxon>Scophthalmidae</taxon>
        <taxon>Scophthalmus</taxon>
    </lineage>
</organism>
<dbReference type="AlphaFoldDB" id="A0A8D3E918"/>
<dbReference type="PROSITE" id="PS50835">
    <property type="entry name" value="IG_LIKE"/>
    <property type="match status" value="2"/>
</dbReference>
<dbReference type="SUPFAM" id="SSF48726">
    <property type="entry name" value="Immunoglobulin"/>
    <property type="match status" value="2"/>
</dbReference>
<dbReference type="SMART" id="SM00408">
    <property type="entry name" value="IGc2"/>
    <property type="match status" value="2"/>
</dbReference>
<keyword evidence="4" id="KW-0965">Cell junction</keyword>
<feature type="transmembrane region" description="Helical" evidence="6">
    <location>
        <begin position="266"/>
        <end position="292"/>
    </location>
</feature>
<dbReference type="GO" id="GO:0005912">
    <property type="term" value="C:adherens junction"/>
    <property type="evidence" value="ECO:0007669"/>
    <property type="project" value="UniProtKB-SubCell"/>
</dbReference>
<dbReference type="GO" id="GO:0016323">
    <property type="term" value="C:basolateral plasma membrane"/>
    <property type="evidence" value="ECO:0007669"/>
    <property type="project" value="UniProtKB-SubCell"/>
</dbReference>
<dbReference type="InterPro" id="IPR003598">
    <property type="entry name" value="Ig_sub2"/>
</dbReference>
<proteinExistence type="predicted"/>
<evidence type="ECO:0000256" key="2">
    <source>
        <dbReference type="ARBA" id="ARBA00004536"/>
    </source>
</evidence>
<comment type="subcellular location">
    <subcellularLocation>
        <location evidence="5">Basolateral cell membrane</location>
        <topology evidence="5">Single-pass type I membrane protein</topology>
    </subcellularLocation>
    <subcellularLocation>
        <location evidence="2">Cell junction</location>
        <location evidence="2">Adherens junction</location>
    </subcellularLocation>
    <subcellularLocation>
        <location evidence="1">Cell junction</location>
        <location evidence="1">Tight junction</location>
    </subcellularLocation>
</comment>
<feature type="domain" description="Ig-like" evidence="7">
    <location>
        <begin position="49"/>
        <end position="164"/>
    </location>
</feature>
<name>A0A8D3E918_SCOMX</name>
<accession>A0A8D3E918</accession>
<dbReference type="InterPro" id="IPR003599">
    <property type="entry name" value="Ig_sub"/>
</dbReference>
<evidence type="ECO:0000313" key="9">
    <source>
        <dbReference type="Proteomes" id="UP000694558"/>
    </source>
</evidence>
<evidence type="ECO:0000256" key="4">
    <source>
        <dbReference type="ARBA" id="ARBA00022949"/>
    </source>
</evidence>